<dbReference type="InterPro" id="IPR019878">
    <property type="entry name" value="DapC_beta/gammaproteobac"/>
</dbReference>
<dbReference type="GO" id="GO:0030170">
    <property type="term" value="F:pyridoxal phosphate binding"/>
    <property type="evidence" value="ECO:0007669"/>
    <property type="project" value="InterPro"/>
</dbReference>
<dbReference type="AlphaFoldDB" id="A0A1Y1QXC2"/>
<dbReference type="GO" id="GO:0009089">
    <property type="term" value="P:lysine biosynthetic process via diaminopimelate"/>
    <property type="evidence" value="ECO:0007669"/>
    <property type="project" value="InterPro"/>
</dbReference>
<comment type="caution">
    <text evidence="5">The sequence shown here is derived from an EMBL/GenBank/DDBJ whole genome shotgun (WGS) entry which is preliminary data.</text>
</comment>
<dbReference type="InterPro" id="IPR015421">
    <property type="entry name" value="PyrdxlP-dep_Trfase_major"/>
</dbReference>
<dbReference type="GO" id="GO:0009016">
    <property type="term" value="F:succinyldiaminopimelate transaminase activity"/>
    <property type="evidence" value="ECO:0007669"/>
    <property type="project" value="InterPro"/>
</dbReference>
<sequence>MNPDLARLQAYPFERIRTLLQGISPADLPAVSLAMGEPKHPTPAFIHEAIAANLGGLANYPLTKGSAALRDSIAAWLTQRFQLPAGSVDAEQHVIPVNGTREALFAFAQAVVTRTGDAAVVMPNPFYQIYEGAALLAGAEPVFLNCTAENGFIPDFAAVPAAVWQRCQLLYICSPGNPTGAVMPLETLQWVLQLAETYDFIVAADECYSELYADETQPPPGLLQAAAQMGNTAWKRCVVFHSLSKRSNAPGMRSGFVAGDAEILTQFLLYRTYHGCAMPPPFQAASAAAWADETHVQINRALYREKFAAVMAILAPVMDVSQPPAGFYLWPQTPVDDKTFTRELFARAHVHVVPGSYLSREANGMNPGAGRVRLALVAPLDECIEAAERIRRVVETL</sequence>
<accession>A0A1Y1QXC2</accession>
<evidence type="ECO:0000313" key="6">
    <source>
        <dbReference type="Proteomes" id="UP000192491"/>
    </source>
</evidence>
<evidence type="ECO:0000256" key="3">
    <source>
        <dbReference type="ARBA" id="ARBA00022679"/>
    </source>
</evidence>
<dbReference type="Gene3D" id="3.40.640.10">
    <property type="entry name" value="Type I PLP-dependent aspartate aminotransferase-like (Major domain)"/>
    <property type="match status" value="1"/>
</dbReference>
<dbReference type="InterPro" id="IPR004839">
    <property type="entry name" value="Aminotransferase_I/II_large"/>
</dbReference>
<proteinExistence type="predicted"/>
<dbReference type="PANTHER" id="PTHR42832:SF3">
    <property type="entry name" value="L-GLUTAMINE--4-(METHYLSULFANYL)-2-OXOBUTANOATE AMINOTRANSFERASE"/>
    <property type="match status" value="1"/>
</dbReference>
<dbReference type="InterPro" id="IPR015422">
    <property type="entry name" value="PyrdxlP-dep_Trfase_small"/>
</dbReference>
<organism evidence="5 6">
    <name type="scientific">Thiothrix lacustris</name>
    <dbReference type="NCBI Taxonomy" id="525917"/>
    <lineage>
        <taxon>Bacteria</taxon>
        <taxon>Pseudomonadati</taxon>
        <taxon>Pseudomonadota</taxon>
        <taxon>Gammaproteobacteria</taxon>
        <taxon>Thiotrichales</taxon>
        <taxon>Thiotrichaceae</taxon>
        <taxon>Thiothrix</taxon>
    </lineage>
</organism>
<keyword evidence="3" id="KW-0808">Transferase</keyword>
<dbReference type="EMBL" id="MTEJ01000008">
    <property type="protein sequence ID" value="OQX16066.1"/>
    <property type="molecule type" value="Genomic_DNA"/>
</dbReference>
<dbReference type="PANTHER" id="PTHR42832">
    <property type="entry name" value="AMINO ACID AMINOTRANSFERASE"/>
    <property type="match status" value="1"/>
</dbReference>
<evidence type="ECO:0000259" key="4">
    <source>
        <dbReference type="Pfam" id="PF00155"/>
    </source>
</evidence>
<protein>
    <submittedName>
        <fullName evidence="5">Succinyldiaminopimelate transaminase</fullName>
    </submittedName>
</protein>
<dbReference type="STRING" id="1123401.GCA_000621325_02561"/>
<dbReference type="CDD" id="cd00609">
    <property type="entry name" value="AAT_like"/>
    <property type="match status" value="1"/>
</dbReference>
<evidence type="ECO:0000256" key="2">
    <source>
        <dbReference type="ARBA" id="ARBA00022576"/>
    </source>
</evidence>
<comment type="cofactor">
    <cofactor evidence="1">
        <name>pyridoxal 5'-phosphate</name>
        <dbReference type="ChEBI" id="CHEBI:597326"/>
    </cofactor>
</comment>
<dbReference type="InterPro" id="IPR050881">
    <property type="entry name" value="LL-DAP_aminotransferase"/>
</dbReference>
<evidence type="ECO:0000313" key="5">
    <source>
        <dbReference type="EMBL" id="OQX16066.1"/>
    </source>
</evidence>
<feature type="domain" description="Aminotransferase class I/classII large" evidence="4">
    <location>
        <begin position="31"/>
        <end position="389"/>
    </location>
</feature>
<gene>
    <name evidence="5" type="ORF">BWK73_05130</name>
</gene>
<evidence type="ECO:0000256" key="1">
    <source>
        <dbReference type="ARBA" id="ARBA00001933"/>
    </source>
</evidence>
<name>A0A1Y1QXC2_9GAMM</name>
<keyword evidence="2" id="KW-0032">Aminotransferase</keyword>
<reference evidence="5 6" key="1">
    <citation type="submission" date="2017-01" db="EMBL/GenBank/DDBJ databases">
        <title>Novel large sulfur bacteria in the metagenomes of groundwater-fed chemosynthetic microbial mats in the Lake Huron basin.</title>
        <authorList>
            <person name="Sharrar A.M."/>
            <person name="Flood B.E."/>
            <person name="Bailey J.V."/>
            <person name="Jones D.S."/>
            <person name="Biddanda B."/>
            <person name="Ruberg S.A."/>
            <person name="Marcus D.N."/>
            <person name="Dick G.J."/>
        </authorList>
    </citation>
    <scope>NUCLEOTIDE SEQUENCE [LARGE SCALE GENOMIC DNA]</scope>
    <source>
        <strain evidence="5">A8</strain>
    </source>
</reference>
<dbReference type="Gene3D" id="3.90.1150.10">
    <property type="entry name" value="Aspartate Aminotransferase, domain 1"/>
    <property type="match status" value="1"/>
</dbReference>
<dbReference type="Pfam" id="PF00155">
    <property type="entry name" value="Aminotran_1_2"/>
    <property type="match status" value="1"/>
</dbReference>
<dbReference type="NCBIfam" id="TIGR03538">
    <property type="entry name" value="DapC_gpp"/>
    <property type="match status" value="1"/>
</dbReference>
<dbReference type="SUPFAM" id="SSF53383">
    <property type="entry name" value="PLP-dependent transferases"/>
    <property type="match status" value="1"/>
</dbReference>
<dbReference type="Proteomes" id="UP000192491">
    <property type="component" value="Unassembled WGS sequence"/>
</dbReference>
<dbReference type="InterPro" id="IPR015424">
    <property type="entry name" value="PyrdxlP-dep_Trfase"/>
</dbReference>